<feature type="non-terminal residue" evidence="2">
    <location>
        <position position="1"/>
    </location>
</feature>
<comment type="caution">
    <text evidence="2">The sequence shown here is derived from an EMBL/GenBank/DDBJ whole genome shotgun (WGS) entry which is preliminary data.</text>
</comment>
<dbReference type="AlphaFoldDB" id="K0R257"/>
<dbReference type="EMBL" id="AGNL01048725">
    <property type="protein sequence ID" value="EJK45159.1"/>
    <property type="molecule type" value="Genomic_DNA"/>
</dbReference>
<protein>
    <submittedName>
        <fullName evidence="2">Uncharacterized protein</fullName>
    </submittedName>
</protein>
<evidence type="ECO:0000313" key="2">
    <source>
        <dbReference type="EMBL" id="EJK45159.1"/>
    </source>
</evidence>
<feature type="compositionally biased region" description="Low complexity" evidence="1">
    <location>
        <begin position="28"/>
        <end position="47"/>
    </location>
</feature>
<dbReference type="Proteomes" id="UP000266841">
    <property type="component" value="Unassembled WGS sequence"/>
</dbReference>
<evidence type="ECO:0000256" key="1">
    <source>
        <dbReference type="SAM" id="MobiDB-lite"/>
    </source>
</evidence>
<organism evidence="2 3">
    <name type="scientific">Thalassiosira oceanica</name>
    <name type="common">Marine diatom</name>
    <dbReference type="NCBI Taxonomy" id="159749"/>
    <lineage>
        <taxon>Eukaryota</taxon>
        <taxon>Sar</taxon>
        <taxon>Stramenopiles</taxon>
        <taxon>Ochrophyta</taxon>
        <taxon>Bacillariophyta</taxon>
        <taxon>Coscinodiscophyceae</taxon>
        <taxon>Thalassiosirophycidae</taxon>
        <taxon>Thalassiosirales</taxon>
        <taxon>Thalassiosiraceae</taxon>
        <taxon>Thalassiosira</taxon>
    </lineage>
</organism>
<gene>
    <name evidence="2" type="ORF">THAOC_36240</name>
</gene>
<proteinExistence type="predicted"/>
<feature type="region of interest" description="Disordered" evidence="1">
    <location>
        <begin position="18"/>
        <end position="50"/>
    </location>
</feature>
<sequence length="280" mass="29671">AEETARSGRVCAARIRRKGAVDAGAEEAPGAPRTASASRPPLSRAAPGCPTPRLTPIGRLDCNGVASLSSDAAVLWAGERNSAVYRSVGIRSRRQQDPRRSGKASSFRFADAELSRLSTPGPLRPLLSGGRRAYNLMKASFPVGYQAGLLPKTDAFRHGFSMRRTDDAATPRIRTPDDGGDKTQLARGAREEETLGVMSARCERDCSAEDGTSTRRVLSGVSHELTGAHAGRGMRGVQIVRVADDELALYPGGGRGLVLHAGDGGRGAVWDGRRIAFWPG</sequence>
<keyword evidence="3" id="KW-1185">Reference proteome</keyword>
<evidence type="ECO:0000313" key="3">
    <source>
        <dbReference type="Proteomes" id="UP000266841"/>
    </source>
</evidence>
<name>K0R257_THAOC</name>
<accession>K0R257</accession>
<reference evidence="2 3" key="1">
    <citation type="journal article" date="2012" name="Genome Biol.">
        <title>Genome and low-iron response of an oceanic diatom adapted to chronic iron limitation.</title>
        <authorList>
            <person name="Lommer M."/>
            <person name="Specht M."/>
            <person name="Roy A.S."/>
            <person name="Kraemer L."/>
            <person name="Andreson R."/>
            <person name="Gutowska M.A."/>
            <person name="Wolf J."/>
            <person name="Bergner S.V."/>
            <person name="Schilhabel M.B."/>
            <person name="Klostermeier U.C."/>
            <person name="Beiko R.G."/>
            <person name="Rosenstiel P."/>
            <person name="Hippler M."/>
            <person name="Laroche J."/>
        </authorList>
    </citation>
    <scope>NUCLEOTIDE SEQUENCE [LARGE SCALE GENOMIC DNA]</scope>
    <source>
        <strain evidence="2 3">CCMP1005</strain>
    </source>
</reference>